<organism evidence="2 3">
    <name type="scientific">Elliptochloris bilobata</name>
    <dbReference type="NCBI Taxonomy" id="381761"/>
    <lineage>
        <taxon>Eukaryota</taxon>
        <taxon>Viridiplantae</taxon>
        <taxon>Chlorophyta</taxon>
        <taxon>core chlorophytes</taxon>
        <taxon>Trebouxiophyceae</taxon>
        <taxon>Trebouxiophyceae incertae sedis</taxon>
        <taxon>Elliptochloris clade</taxon>
        <taxon>Elliptochloris</taxon>
    </lineage>
</organism>
<name>A0AAW1RI22_9CHLO</name>
<feature type="region of interest" description="Disordered" evidence="1">
    <location>
        <begin position="227"/>
        <end position="259"/>
    </location>
</feature>
<evidence type="ECO:0000313" key="2">
    <source>
        <dbReference type="EMBL" id="KAK9833264.1"/>
    </source>
</evidence>
<dbReference type="Proteomes" id="UP001445335">
    <property type="component" value="Unassembled WGS sequence"/>
</dbReference>
<proteinExistence type="predicted"/>
<dbReference type="EMBL" id="JALJOU010000037">
    <property type="protein sequence ID" value="KAK9833264.1"/>
    <property type="molecule type" value="Genomic_DNA"/>
</dbReference>
<evidence type="ECO:0000256" key="1">
    <source>
        <dbReference type="SAM" id="MobiDB-lite"/>
    </source>
</evidence>
<protein>
    <submittedName>
        <fullName evidence="2">Uncharacterized protein</fullName>
    </submittedName>
</protein>
<feature type="compositionally biased region" description="Gly residues" evidence="1">
    <location>
        <begin position="227"/>
        <end position="237"/>
    </location>
</feature>
<keyword evidence="3" id="KW-1185">Reference proteome</keyword>
<sequence>MEWHEHVRQLAELPYAHGGKPQDAKSQAQDAGIFAVVRRTLSAALQSAKEDANWSSSGLPESLQRALDLCERGSVVAACTAAQNLLGFHEIVKRNTSCSSRNAGRSPPHGSDAEPGTAAAQHPAHTAAAAEERAGAHCGASGSPVQPAGADAASALVEGSIEAAEVAAERAARAARLVTSGSSGSGSPGIAEAFAAKPVALAASAQVTSGASASGVQRLTSCAEGGGGIQRAGGSGGSSNSDTSGSDTEKRFVAAAEESEAARPLKKRRLDVAAVLTEAAYKGVKIRERSLSEGAAEQLPIAPLRLSPLAKETEGSDGRTVVWAGKLKHRAAGPGGTTSTVELLAFSAAVPEATAEQLPPTLFVTRLAQRGAVRMAHHRLVQCRMGQLSERQTQKLQVLASAKLVAVCRLQHCQLTLVPYLEAVSGTLRMIGFLTGDDLGSPV</sequence>
<accession>A0AAW1RI22</accession>
<dbReference type="AlphaFoldDB" id="A0AAW1RI22"/>
<reference evidence="2 3" key="1">
    <citation type="journal article" date="2024" name="Nat. Commun.">
        <title>Phylogenomics reveals the evolutionary origins of lichenization in chlorophyte algae.</title>
        <authorList>
            <person name="Puginier C."/>
            <person name="Libourel C."/>
            <person name="Otte J."/>
            <person name="Skaloud P."/>
            <person name="Haon M."/>
            <person name="Grisel S."/>
            <person name="Petersen M."/>
            <person name="Berrin J.G."/>
            <person name="Delaux P.M."/>
            <person name="Dal Grande F."/>
            <person name="Keller J."/>
        </authorList>
    </citation>
    <scope>NUCLEOTIDE SEQUENCE [LARGE SCALE GENOMIC DNA]</scope>
    <source>
        <strain evidence="2 3">SAG 245.80</strain>
    </source>
</reference>
<gene>
    <name evidence="2" type="ORF">WJX81_000910</name>
</gene>
<feature type="compositionally biased region" description="Low complexity" evidence="1">
    <location>
        <begin position="115"/>
        <end position="129"/>
    </location>
</feature>
<feature type="region of interest" description="Disordered" evidence="1">
    <location>
        <begin position="98"/>
        <end position="148"/>
    </location>
</feature>
<comment type="caution">
    <text evidence="2">The sequence shown here is derived from an EMBL/GenBank/DDBJ whole genome shotgun (WGS) entry which is preliminary data.</text>
</comment>
<evidence type="ECO:0000313" key="3">
    <source>
        <dbReference type="Proteomes" id="UP001445335"/>
    </source>
</evidence>